<dbReference type="Proteomes" id="UP000077255">
    <property type="component" value="Chromosome"/>
</dbReference>
<dbReference type="UniPathway" id="UPA00557">
    <property type="reaction ID" value="UER00614"/>
</dbReference>
<keyword evidence="8" id="KW-1003">Cell membrane</keyword>
<evidence type="ECO:0000256" key="9">
    <source>
        <dbReference type="ARBA" id="ARBA00022516"/>
    </source>
</evidence>
<feature type="transmembrane region" description="Helical" evidence="19">
    <location>
        <begin position="12"/>
        <end position="40"/>
    </location>
</feature>
<evidence type="ECO:0000256" key="3">
    <source>
        <dbReference type="ARBA" id="ARBA00005119"/>
    </source>
</evidence>
<feature type="transmembrane region" description="Helical" evidence="19">
    <location>
        <begin position="179"/>
        <end position="200"/>
    </location>
</feature>
<evidence type="ECO:0000256" key="17">
    <source>
        <dbReference type="ARBA" id="ARBA00023264"/>
    </source>
</evidence>
<comment type="catalytic activity">
    <reaction evidence="1 18">
        <text>a 1,2-diacyl-sn-glycero-3-phosphate + CTP + H(+) = a CDP-1,2-diacyl-sn-glycerol + diphosphate</text>
        <dbReference type="Rhea" id="RHEA:16229"/>
        <dbReference type="ChEBI" id="CHEBI:15378"/>
        <dbReference type="ChEBI" id="CHEBI:33019"/>
        <dbReference type="ChEBI" id="CHEBI:37563"/>
        <dbReference type="ChEBI" id="CHEBI:58332"/>
        <dbReference type="ChEBI" id="CHEBI:58608"/>
        <dbReference type="EC" id="2.7.7.41"/>
    </reaction>
</comment>
<protein>
    <recommendedName>
        <fullName evidence="7 18">Phosphatidate cytidylyltransferase</fullName>
        <ecNumber evidence="6 18">2.7.7.41</ecNumber>
    </recommendedName>
</protein>
<keyword evidence="12 18" id="KW-0548">Nucleotidyltransferase</keyword>
<evidence type="ECO:0000256" key="10">
    <source>
        <dbReference type="ARBA" id="ARBA00022679"/>
    </source>
</evidence>
<feature type="transmembrane region" description="Helical" evidence="19">
    <location>
        <begin position="52"/>
        <end position="71"/>
    </location>
</feature>
<keyword evidence="15 19" id="KW-0472">Membrane</keyword>
<dbReference type="KEGG" id="dtx:ATSB10_18720"/>
<dbReference type="Pfam" id="PF01148">
    <property type="entry name" value="CTP_transf_1"/>
    <property type="match status" value="1"/>
</dbReference>
<dbReference type="PANTHER" id="PTHR46382:SF1">
    <property type="entry name" value="PHOSPHATIDATE CYTIDYLYLTRANSFERASE"/>
    <property type="match status" value="1"/>
</dbReference>
<feature type="transmembrane region" description="Helical" evidence="19">
    <location>
        <begin position="77"/>
        <end position="100"/>
    </location>
</feature>
<evidence type="ECO:0000256" key="11">
    <source>
        <dbReference type="ARBA" id="ARBA00022692"/>
    </source>
</evidence>
<keyword evidence="16" id="KW-0594">Phospholipid biosynthesis</keyword>
<dbReference type="EMBL" id="CP014841">
    <property type="protein sequence ID" value="AND69326.1"/>
    <property type="molecule type" value="Genomic_DNA"/>
</dbReference>
<comment type="pathway">
    <text evidence="3 18">Phospholipid metabolism; CDP-diacylglycerol biosynthesis; CDP-diacylglycerol from sn-glycerol 3-phosphate: step 3/3.</text>
</comment>
<name>A0A160N0Q4_9GAMM</name>
<evidence type="ECO:0000256" key="16">
    <source>
        <dbReference type="ARBA" id="ARBA00023209"/>
    </source>
</evidence>
<dbReference type="GO" id="GO:0016024">
    <property type="term" value="P:CDP-diacylglycerol biosynthetic process"/>
    <property type="evidence" value="ECO:0007669"/>
    <property type="project" value="UniProtKB-UniPathway"/>
</dbReference>
<keyword evidence="14" id="KW-0443">Lipid metabolism</keyword>
<dbReference type="GO" id="GO:0004605">
    <property type="term" value="F:phosphatidate cytidylyltransferase activity"/>
    <property type="evidence" value="ECO:0007669"/>
    <property type="project" value="UniProtKB-EC"/>
</dbReference>
<proteinExistence type="inferred from homology"/>
<dbReference type="EC" id="2.7.7.41" evidence="6 18"/>
<feature type="transmembrane region" description="Helical" evidence="19">
    <location>
        <begin position="112"/>
        <end position="132"/>
    </location>
</feature>
<dbReference type="PANTHER" id="PTHR46382">
    <property type="entry name" value="PHOSPHATIDATE CYTIDYLYLTRANSFERASE"/>
    <property type="match status" value="1"/>
</dbReference>
<sequence>MLLQRILTALLLLPLALFIILGPATPVFAVIVAIAFLASAWEWMRLSGLNNMAARIAVLLALALVYAAAGWSRDPRLWAAMALLGVAWWVVASAWLRHFSFGAAPTPENRRLKLLAGAFVMVPAWAGLVLIHRTVPHGHWWTFLGLAIVWAADIGAYFAGRFLGKRKLAPQISPGKTWAGVYGAFVAAGLVVAIGGWLLGVHDARLAGLVVLAAVTVAVSIVGDLVESLMKRHAQVKDSGHLFPGHGGLLDRLDSVFAAMPVFALGLWLLGVVQLS</sequence>
<dbReference type="OrthoDB" id="9799199at2"/>
<evidence type="ECO:0000256" key="15">
    <source>
        <dbReference type="ARBA" id="ARBA00023136"/>
    </source>
</evidence>
<keyword evidence="10 18" id="KW-0808">Transferase</keyword>
<dbReference type="InterPro" id="IPR000374">
    <property type="entry name" value="PC_trans"/>
</dbReference>
<reference evidence="20 21" key="1">
    <citation type="submission" date="2016-02" db="EMBL/GenBank/DDBJ databases">
        <title>Complete genome sequencing and analysis of ATSB10, Dyella thiooxydans isolated from rhizosphere soil of sunflower (Helianthus annuus L.).</title>
        <authorList>
            <person name="Lee Y."/>
            <person name="Hwangbo K."/>
            <person name="Chung H."/>
            <person name="Yoo J."/>
            <person name="Kim K.Y."/>
            <person name="Sa T.M."/>
            <person name="Um Y."/>
            <person name="Madhaiyan M."/>
        </authorList>
    </citation>
    <scope>NUCLEOTIDE SEQUENCE [LARGE SCALE GENOMIC DNA]</scope>
    <source>
        <strain evidence="20 21">ATSB10</strain>
    </source>
</reference>
<evidence type="ECO:0000256" key="1">
    <source>
        <dbReference type="ARBA" id="ARBA00001698"/>
    </source>
</evidence>
<evidence type="ECO:0000256" key="18">
    <source>
        <dbReference type="RuleBase" id="RU003938"/>
    </source>
</evidence>
<evidence type="ECO:0000256" key="2">
    <source>
        <dbReference type="ARBA" id="ARBA00004651"/>
    </source>
</evidence>
<keyword evidence="13 19" id="KW-1133">Transmembrane helix</keyword>
<comment type="subcellular location">
    <subcellularLocation>
        <location evidence="2">Cell membrane</location>
        <topology evidence="2">Multi-pass membrane protein</topology>
    </subcellularLocation>
</comment>
<dbReference type="GO" id="GO:0005886">
    <property type="term" value="C:plasma membrane"/>
    <property type="evidence" value="ECO:0007669"/>
    <property type="project" value="UniProtKB-SubCell"/>
</dbReference>
<dbReference type="PROSITE" id="PS01315">
    <property type="entry name" value="CDS"/>
    <property type="match status" value="1"/>
</dbReference>
<dbReference type="PATRIC" id="fig|445710.3.peg.1870"/>
<evidence type="ECO:0000313" key="21">
    <source>
        <dbReference type="Proteomes" id="UP000077255"/>
    </source>
</evidence>
<evidence type="ECO:0000256" key="4">
    <source>
        <dbReference type="ARBA" id="ARBA00005189"/>
    </source>
</evidence>
<dbReference type="RefSeq" id="WP_063672275.1">
    <property type="nucleotide sequence ID" value="NZ_CP014841.1"/>
</dbReference>
<feature type="transmembrane region" description="Helical" evidence="19">
    <location>
        <begin position="256"/>
        <end position="275"/>
    </location>
</feature>
<keyword evidence="17" id="KW-1208">Phospholipid metabolism</keyword>
<gene>
    <name evidence="20" type="ORF">ATSB10_18720</name>
</gene>
<keyword evidence="21" id="KW-1185">Reference proteome</keyword>
<evidence type="ECO:0000256" key="8">
    <source>
        <dbReference type="ARBA" id="ARBA00022475"/>
    </source>
</evidence>
<evidence type="ECO:0000313" key="20">
    <source>
        <dbReference type="EMBL" id="AND69326.1"/>
    </source>
</evidence>
<evidence type="ECO:0000256" key="6">
    <source>
        <dbReference type="ARBA" id="ARBA00012487"/>
    </source>
</evidence>
<comment type="similarity">
    <text evidence="5 18">Belongs to the CDS family.</text>
</comment>
<evidence type="ECO:0000256" key="5">
    <source>
        <dbReference type="ARBA" id="ARBA00010185"/>
    </source>
</evidence>
<accession>A0A160N0Q4</accession>
<keyword evidence="9" id="KW-0444">Lipid biosynthesis</keyword>
<evidence type="ECO:0000256" key="19">
    <source>
        <dbReference type="SAM" id="Phobius"/>
    </source>
</evidence>
<evidence type="ECO:0000256" key="14">
    <source>
        <dbReference type="ARBA" id="ARBA00023098"/>
    </source>
</evidence>
<evidence type="ECO:0000256" key="12">
    <source>
        <dbReference type="ARBA" id="ARBA00022695"/>
    </source>
</evidence>
<keyword evidence="11 18" id="KW-0812">Transmembrane</keyword>
<comment type="pathway">
    <text evidence="4">Lipid metabolism.</text>
</comment>
<dbReference type="STRING" id="445710.ATSB10_18720"/>
<evidence type="ECO:0000256" key="7">
    <source>
        <dbReference type="ARBA" id="ARBA00019373"/>
    </source>
</evidence>
<feature type="transmembrane region" description="Helical" evidence="19">
    <location>
        <begin position="206"/>
        <end position="226"/>
    </location>
</feature>
<evidence type="ECO:0000256" key="13">
    <source>
        <dbReference type="ARBA" id="ARBA00022989"/>
    </source>
</evidence>
<feature type="transmembrane region" description="Helical" evidence="19">
    <location>
        <begin position="138"/>
        <end position="159"/>
    </location>
</feature>
<dbReference type="AlphaFoldDB" id="A0A160N0Q4"/>
<organism evidence="20 21">
    <name type="scientific">Dyella thiooxydans</name>
    <dbReference type="NCBI Taxonomy" id="445710"/>
    <lineage>
        <taxon>Bacteria</taxon>
        <taxon>Pseudomonadati</taxon>
        <taxon>Pseudomonadota</taxon>
        <taxon>Gammaproteobacteria</taxon>
        <taxon>Lysobacterales</taxon>
        <taxon>Rhodanobacteraceae</taxon>
        <taxon>Dyella</taxon>
    </lineage>
</organism>